<keyword evidence="3" id="KW-1185">Reference proteome</keyword>
<feature type="transmembrane region" description="Helical" evidence="1">
    <location>
        <begin position="29"/>
        <end position="48"/>
    </location>
</feature>
<feature type="transmembrane region" description="Helical" evidence="1">
    <location>
        <begin position="117"/>
        <end position="138"/>
    </location>
</feature>
<gene>
    <name evidence="2" type="ORF">M23134_07736</name>
</gene>
<feature type="transmembrane region" description="Helical" evidence="1">
    <location>
        <begin position="87"/>
        <end position="105"/>
    </location>
</feature>
<protein>
    <submittedName>
        <fullName evidence="2">Membrane protein, putative</fullName>
    </submittedName>
</protein>
<feature type="transmembrane region" description="Helical" evidence="1">
    <location>
        <begin position="150"/>
        <end position="173"/>
    </location>
</feature>
<evidence type="ECO:0000313" key="3">
    <source>
        <dbReference type="Proteomes" id="UP000004095"/>
    </source>
</evidence>
<comment type="caution">
    <text evidence="2">The sequence shown here is derived from an EMBL/GenBank/DDBJ whole genome shotgun (WGS) entry which is preliminary data.</text>
</comment>
<reference evidence="2 3" key="1">
    <citation type="submission" date="2007-01" db="EMBL/GenBank/DDBJ databases">
        <authorList>
            <person name="Haygood M."/>
            <person name="Podell S."/>
            <person name="Anderson C."/>
            <person name="Hopkinson B."/>
            <person name="Roe K."/>
            <person name="Barbeau K."/>
            <person name="Gaasterland T."/>
            <person name="Ferriera S."/>
            <person name="Johnson J."/>
            <person name="Kravitz S."/>
            <person name="Beeson K."/>
            <person name="Sutton G."/>
            <person name="Rogers Y.-H."/>
            <person name="Friedman R."/>
            <person name="Frazier M."/>
            <person name="Venter J.C."/>
        </authorList>
    </citation>
    <scope>NUCLEOTIDE SEQUENCE [LARGE SCALE GENOMIC DNA]</scope>
    <source>
        <strain evidence="2 3">ATCC 23134</strain>
    </source>
</reference>
<feature type="transmembrane region" description="Helical" evidence="1">
    <location>
        <begin position="55"/>
        <end position="75"/>
    </location>
</feature>
<dbReference type="eggNOG" id="ENOG5032QV4">
    <property type="taxonomic scope" value="Bacteria"/>
</dbReference>
<keyword evidence="1" id="KW-0472">Membrane</keyword>
<sequence length="179" mass="21129">MSILLWVGVLVEIVARTLAIYKLPNLPALHVYVVIEFALLAWMYQLYLHKTYARYVIPVIIIAFTIFSIINSLFIQSIYTFNTYSRPISNLLLIIFALSYFYKMLRELKVRYLEKAPMFWVNTGILIYFSGSLFLFIFSNYIVSDKGLLLLMWNIHSFLNIIHNIFYTIGLWLSRENSE</sequence>
<dbReference type="EMBL" id="AAWS01000065">
    <property type="protein sequence ID" value="EAY24625.1"/>
    <property type="molecule type" value="Genomic_DNA"/>
</dbReference>
<organism evidence="2 3">
    <name type="scientific">Microscilla marina ATCC 23134</name>
    <dbReference type="NCBI Taxonomy" id="313606"/>
    <lineage>
        <taxon>Bacteria</taxon>
        <taxon>Pseudomonadati</taxon>
        <taxon>Bacteroidota</taxon>
        <taxon>Cytophagia</taxon>
        <taxon>Cytophagales</taxon>
        <taxon>Microscillaceae</taxon>
        <taxon>Microscilla</taxon>
    </lineage>
</organism>
<name>A1ZYF2_MICM2</name>
<proteinExistence type="predicted"/>
<accession>A1ZYF2</accession>
<evidence type="ECO:0000256" key="1">
    <source>
        <dbReference type="SAM" id="Phobius"/>
    </source>
</evidence>
<evidence type="ECO:0000313" key="2">
    <source>
        <dbReference type="EMBL" id="EAY24625.1"/>
    </source>
</evidence>
<dbReference type="Proteomes" id="UP000004095">
    <property type="component" value="Unassembled WGS sequence"/>
</dbReference>
<keyword evidence="1" id="KW-1133">Transmembrane helix</keyword>
<dbReference type="AlphaFoldDB" id="A1ZYF2"/>
<keyword evidence="1" id="KW-0812">Transmembrane</keyword>